<dbReference type="GO" id="GO:0005524">
    <property type="term" value="F:ATP binding"/>
    <property type="evidence" value="ECO:0007669"/>
    <property type="project" value="UniProtKB-KW"/>
</dbReference>
<organism evidence="3 4">
    <name type="scientific">Bisgaard Taxon 45</name>
    <dbReference type="NCBI Taxonomy" id="304289"/>
    <lineage>
        <taxon>Bacteria</taxon>
        <taxon>Pseudomonadati</taxon>
        <taxon>Pseudomonadota</taxon>
        <taxon>Gammaproteobacteria</taxon>
        <taxon>Pasteurellales</taxon>
        <taxon>Pasteurellaceae</taxon>
    </lineage>
</organism>
<feature type="compositionally biased region" description="Low complexity" evidence="1">
    <location>
        <begin position="255"/>
        <end position="274"/>
    </location>
</feature>
<evidence type="ECO:0000313" key="4">
    <source>
        <dbReference type="Proteomes" id="UP001224083"/>
    </source>
</evidence>
<proteinExistence type="predicted"/>
<keyword evidence="3" id="KW-0067">ATP-binding</keyword>
<feature type="compositionally biased region" description="Polar residues" evidence="1">
    <location>
        <begin position="275"/>
        <end position="301"/>
    </location>
</feature>
<gene>
    <name evidence="3" type="ORF">O7M46_03420</name>
</gene>
<feature type="domain" description="Helicase HerA central" evidence="2">
    <location>
        <begin position="544"/>
        <end position="763"/>
    </location>
</feature>
<protein>
    <submittedName>
        <fullName evidence="3">ATP-binding protein</fullName>
    </submittedName>
</protein>
<dbReference type="Proteomes" id="UP001224083">
    <property type="component" value="Unassembled WGS sequence"/>
</dbReference>
<dbReference type="InterPro" id="IPR002789">
    <property type="entry name" value="HerA_central"/>
</dbReference>
<evidence type="ECO:0000313" key="3">
    <source>
        <dbReference type="EMBL" id="MDP9499996.1"/>
    </source>
</evidence>
<feature type="compositionally biased region" description="Polar residues" evidence="1">
    <location>
        <begin position="334"/>
        <end position="348"/>
    </location>
</feature>
<dbReference type="PANTHER" id="PTHR42957:SF1">
    <property type="entry name" value="HELICASE MJ1565-RELATED"/>
    <property type="match status" value="1"/>
</dbReference>
<keyword evidence="3" id="KW-0547">Nucleotide-binding</keyword>
<comment type="caution">
    <text evidence="3">The sequence shown here is derived from an EMBL/GenBank/DDBJ whole genome shotgun (WGS) entry which is preliminary data.</text>
</comment>
<evidence type="ECO:0000259" key="2">
    <source>
        <dbReference type="Pfam" id="PF01935"/>
    </source>
</evidence>
<keyword evidence="4" id="KW-1185">Reference proteome</keyword>
<accession>A0ABT9KD47</accession>
<feature type="region of interest" description="Disordered" evidence="1">
    <location>
        <begin position="334"/>
        <end position="367"/>
    </location>
</feature>
<feature type="region of interest" description="Disordered" evidence="1">
    <location>
        <begin position="255"/>
        <end position="307"/>
    </location>
</feature>
<name>A0ABT9KD47_9PAST</name>
<dbReference type="Pfam" id="PF01935">
    <property type="entry name" value="DUF87"/>
    <property type="match status" value="1"/>
</dbReference>
<sequence length="1017" mass="113640">MNTSVQPQNTVLPDNVEAQLVNFVPDAFKTIELGKSWLNKSYLAELEQFEIQILPKNQMLNIYSDVRLYKIERLSLENKQSMLESLTAMYQALGTFGCTVFLFLNCQNKKTDVYLGVKGLGAKGETGGELLVSAFNGHFAGSQFPRQKQQEILACLSPNSTPNCSVSALTCIPSLSLEEREYFMQGLERFIDAAENNDFQALILADPISGQDLNYAQTYYENIATQLSPLLKQNISFNKTSSQSVGQSISKSITESFTQTETTGTSTSLAESETQSVTNTETNGTTKNVGGSTTVSTNTNIGIPGVSSGGVSVSQSINYSYGINQSFSTSKALSQGKTHTTSQNNSSAAAKGRGETITDAENTQEIDSQSQTISFDCISKNIEQIIQQIDCHLERIKEARSYGGWQTAAYFIAEKRHVTQSLASIFLGLTRGENSYSENSSISTWSHDKAKKILTWLNNFSHPQLDSYLSKNLNLAYLTPATLVSGKEMAIQLSLPRRSTSTVSVVEAQAFGRQIQSVNGTLERTDKIVNLGKIRHLWQTLPQSVELDVQKLASHIFVTGSTGSGKSNTVYQILNELNRNKVKFMVIEPAKGEYKNVFGHRDDVKVFGTNPKKTALLRINPFKFPDDIHVLEHIDRLIEIFNVCWPMYAAMPAVLKDAMLEAYKASGWDLEHSYNRHPNLFPSFSDLLTQLKHVIDSSAFSQEVKSNYEGSLVTRVKSLTNGLNGQIFSSDEIDNHILFDENIIVDLSRIGSQETKSLIMGILIMRLNEYRMSESTGMNEPLKHVTVLEEAHNILKRTSTEQSSEGSNVAGKSVEMLSNAIAEMRTYGEGFIIADQSPSAVDISAIRNTNTKIIMRLPDDADRRLAGKASGVTEEQLEELAKLPKGVAVIYQNDWLEPVLCQIHKCDAEEKLFVQPEVRQKIDYKAFNKQLAEFVFHPKLHTRKKLNLEKFKKNIEQSLLPIEKKVYLFNEITNLEQNNLKKQSDEYLTNLYQWLAQENLSEIKPELSDELRTYLSK</sequence>
<dbReference type="InterPro" id="IPR008571">
    <property type="entry name" value="HerA-like"/>
</dbReference>
<dbReference type="Gene3D" id="3.40.50.300">
    <property type="entry name" value="P-loop containing nucleotide triphosphate hydrolases"/>
    <property type="match status" value="2"/>
</dbReference>
<reference evidence="3 4" key="1">
    <citation type="submission" date="2022-12" db="EMBL/GenBank/DDBJ databases">
        <title>Genome sequence of Pasteurellaceae Bisgaard Taxon 45.</title>
        <authorList>
            <person name="Foggin C."/>
            <person name="Rosen L.E."/>
            <person name="Henton M."/>
            <person name="Buys A."/>
            <person name="Floyd T."/>
            <person name="Turner A.D."/>
            <person name="Tarbin J."/>
            <person name="Lloyd A.S."/>
            <person name="Chaitezvi C."/>
            <person name="Ellis R.J."/>
            <person name="Roberts H.C."/>
            <person name="Dastjerdi A."/>
            <person name="Nunez A."/>
            <person name="Van Vliet A.H."/>
            <person name="Steinbach F."/>
        </authorList>
    </citation>
    <scope>NUCLEOTIDE SEQUENCE [LARGE SCALE GENOMIC DNA]</scope>
    <source>
        <strain evidence="3 4">VF20HR</strain>
    </source>
</reference>
<dbReference type="EMBL" id="JAQAHH010000004">
    <property type="protein sequence ID" value="MDP9499996.1"/>
    <property type="molecule type" value="Genomic_DNA"/>
</dbReference>
<dbReference type="InterPro" id="IPR027417">
    <property type="entry name" value="P-loop_NTPase"/>
</dbReference>
<dbReference type="PANTHER" id="PTHR42957">
    <property type="entry name" value="HELICASE MJ1565-RELATED"/>
    <property type="match status" value="1"/>
</dbReference>
<evidence type="ECO:0000256" key="1">
    <source>
        <dbReference type="SAM" id="MobiDB-lite"/>
    </source>
</evidence>
<dbReference type="SUPFAM" id="SSF52540">
    <property type="entry name" value="P-loop containing nucleoside triphosphate hydrolases"/>
    <property type="match status" value="1"/>
</dbReference>